<organism evidence="2 3">
    <name type="scientific">Fusibacter tunisiensis</name>
    <dbReference type="NCBI Taxonomy" id="1008308"/>
    <lineage>
        <taxon>Bacteria</taxon>
        <taxon>Bacillati</taxon>
        <taxon>Bacillota</taxon>
        <taxon>Clostridia</taxon>
        <taxon>Eubacteriales</taxon>
        <taxon>Eubacteriales Family XII. Incertae Sedis</taxon>
        <taxon>Fusibacter</taxon>
    </lineage>
</organism>
<evidence type="ECO:0000256" key="1">
    <source>
        <dbReference type="ARBA" id="ARBA00023121"/>
    </source>
</evidence>
<reference evidence="2 3" key="1">
    <citation type="submission" date="2021-01" db="EMBL/GenBank/DDBJ databases">
        <title>Genomic Encyclopedia of Type Strains, Phase IV (KMG-IV): sequencing the most valuable type-strain genomes for metagenomic binning, comparative biology and taxonomic classification.</title>
        <authorList>
            <person name="Goeker M."/>
        </authorList>
    </citation>
    <scope>NUCLEOTIDE SEQUENCE [LARGE SCALE GENOMIC DNA]</scope>
    <source>
        <strain evidence="2 3">DSM 24436</strain>
    </source>
</reference>
<comment type="caution">
    <text evidence="2">The sequence shown here is derived from an EMBL/GenBank/DDBJ whole genome shotgun (WGS) entry which is preliminary data.</text>
</comment>
<dbReference type="RefSeq" id="WP_204664405.1">
    <property type="nucleotide sequence ID" value="NZ_JAFBDT010000014.1"/>
</dbReference>
<protein>
    <submittedName>
        <fullName evidence="2">DegV family protein with EDD domain</fullName>
    </submittedName>
</protein>
<dbReference type="Pfam" id="PF02645">
    <property type="entry name" value="DegV"/>
    <property type="match status" value="1"/>
</dbReference>
<dbReference type="PROSITE" id="PS51482">
    <property type="entry name" value="DEGV"/>
    <property type="match status" value="1"/>
</dbReference>
<dbReference type="InterPro" id="IPR050270">
    <property type="entry name" value="DegV_domain_contain"/>
</dbReference>
<dbReference type="Gene3D" id="3.30.1180.10">
    <property type="match status" value="1"/>
</dbReference>
<dbReference type="SUPFAM" id="SSF82549">
    <property type="entry name" value="DAK1/DegV-like"/>
    <property type="match status" value="1"/>
</dbReference>
<sequence length="279" mass="30484">MAIVVVTDSTCDIAPEILKSKGVQYAPLKVLFQDGEYVDKQDLTNPEFYQKMKNSDVLPTTSQVNPNEFHDIFMKILQAGDTVIGLFLSSELSGTYQSAVIAKEMIGSDAIILLDSRTTSFGLGLLLQKLTAYIEMDLELDDLINRMDSHINHTQLYGMLDTLENLKKGGRLSSSSAMIGKMLNLKPIIEIVDGKVGVATKVRGGKKGMQWMLDQLAASYPEGEIDTIGIAHANAPDKLEVFKGLILQTFNVKEIHVSEIGSVVGTHTGEGALGLVYFK</sequence>
<keyword evidence="1" id="KW-0446">Lipid-binding</keyword>
<gene>
    <name evidence="2" type="ORF">JOC49_001754</name>
</gene>
<dbReference type="NCBIfam" id="TIGR00762">
    <property type="entry name" value="DegV"/>
    <property type="match status" value="1"/>
</dbReference>
<evidence type="ECO:0000313" key="3">
    <source>
        <dbReference type="Proteomes" id="UP000767854"/>
    </source>
</evidence>
<dbReference type="InterPro" id="IPR043168">
    <property type="entry name" value="DegV_C"/>
</dbReference>
<proteinExistence type="predicted"/>
<dbReference type="EMBL" id="JAFBDT010000014">
    <property type="protein sequence ID" value="MBM7562211.1"/>
    <property type="molecule type" value="Genomic_DNA"/>
</dbReference>
<accession>A0ABS2MS02</accession>
<dbReference type="InterPro" id="IPR003797">
    <property type="entry name" value="DegV"/>
</dbReference>
<dbReference type="Proteomes" id="UP000767854">
    <property type="component" value="Unassembled WGS sequence"/>
</dbReference>
<dbReference type="PANTHER" id="PTHR33434:SF2">
    <property type="entry name" value="FATTY ACID-BINDING PROTEIN TM_1468"/>
    <property type="match status" value="1"/>
</dbReference>
<name>A0ABS2MS02_9FIRM</name>
<evidence type="ECO:0000313" key="2">
    <source>
        <dbReference type="EMBL" id="MBM7562211.1"/>
    </source>
</evidence>
<dbReference type="PANTHER" id="PTHR33434">
    <property type="entry name" value="DEGV DOMAIN-CONTAINING PROTEIN DR_1986-RELATED"/>
    <property type="match status" value="1"/>
</dbReference>
<keyword evidence="3" id="KW-1185">Reference proteome</keyword>
<dbReference type="Gene3D" id="3.40.50.10170">
    <property type="match status" value="1"/>
</dbReference>